<dbReference type="GO" id="GO:0005886">
    <property type="term" value="C:plasma membrane"/>
    <property type="evidence" value="ECO:0007669"/>
    <property type="project" value="UniProtKB-SubCell"/>
</dbReference>
<dbReference type="Pfam" id="PF02706">
    <property type="entry name" value="Wzz"/>
    <property type="match status" value="1"/>
</dbReference>
<evidence type="ECO:0000256" key="5">
    <source>
        <dbReference type="ARBA" id="ARBA00023136"/>
    </source>
</evidence>
<sequence length="336" mass="38588">MKKEYEHHSDNDELDLIELAAVLWKHKISGVLVIAGCLIAAGIWCALRPSTPVAEAVITWPEVVQIAPLLDASAKAFPDQQENVREVQSMYFQNLLNLLTVISENQKNKTQDFSGSKFTFSVEPLSGRKKTDADENIFRVKLSSCKDERTCRDELERILRKNSNDVMQLGIEDLQANLVRNELRARELLLREESAAKATRQQWFAFSRHALNVAESSAFRKPQVNSVEGVDWRNLPLLGVDMLKNIYALRNSTPLYLSDNYYRYREDIRRYREIQGKLPTVENIRAWRFISPVQSYDASVRPELFMTFFSLLGGIIWGGVILALNFIKKRATRYSV</sequence>
<dbReference type="Proteomes" id="UP000622722">
    <property type="component" value="Unassembled WGS sequence"/>
</dbReference>
<accession>A0A8H9XSM9</accession>
<organism evidence="8 9">
    <name type="scientific">Escherichia coli</name>
    <dbReference type="NCBI Taxonomy" id="562"/>
    <lineage>
        <taxon>Bacteria</taxon>
        <taxon>Pseudomonadati</taxon>
        <taxon>Pseudomonadota</taxon>
        <taxon>Gammaproteobacteria</taxon>
        <taxon>Enterobacterales</taxon>
        <taxon>Enterobacteriaceae</taxon>
        <taxon>Escherichia</taxon>
    </lineage>
</organism>
<evidence type="ECO:0000256" key="3">
    <source>
        <dbReference type="ARBA" id="ARBA00022692"/>
    </source>
</evidence>
<keyword evidence="3 6" id="KW-0812">Transmembrane</keyword>
<keyword evidence="2" id="KW-1003">Cell membrane</keyword>
<reference evidence="8" key="1">
    <citation type="submission" date="2020-06" db="EMBL/GenBank/DDBJ databases">
        <title>REHAB project genomes.</title>
        <authorList>
            <person name="Shaw L.P."/>
        </authorList>
    </citation>
    <scope>NUCLEOTIDE SEQUENCE</scope>
    <source>
        <strain evidence="8">RHBSTW-00474</strain>
    </source>
</reference>
<evidence type="ECO:0000259" key="7">
    <source>
        <dbReference type="Pfam" id="PF02706"/>
    </source>
</evidence>
<evidence type="ECO:0000256" key="4">
    <source>
        <dbReference type="ARBA" id="ARBA00022989"/>
    </source>
</evidence>
<comment type="caution">
    <text evidence="8">The sequence shown here is derived from an EMBL/GenBank/DDBJ whole genome shotgun (WGS) entry which is preliminary data.</text>
</comment>
<feature type="transmembrane region" description="Helical" evidence="6">
    <location>
        <begin position="304"/>
        <end position="327"/>
    </location>
</feature>
<evidence type="ECO:0000256" key="2">
    <source>
        <dbReference type="ARBA" id="ARBA00022475"/>
    </source>
</evidence>
<dbReference type="AlphaFoldDB" id="A0A8H9XSM9"/>
<evidence type="ECO:0000256" key="1">
    <source>
        <dbReference type="ARBA" id="ARBA00004651"/>
    </source>
</evidence>
<feature type="domain" description="Polysaccharide chain length determinant N-terminal" evidence="7">
    <location>
        <begin position="12"/>
        <end position="94"/>
    </location>
</feature>
<dbReference type="SUPFAM" id="SSF160355">
    <property type="entry name" value="Bacterial polysaccharide co-polymerase-like"/>
    <property type="match status" value="1"/>
</dbReference>
<dbReference type="Gene3D" id="3.30.1890.10">
    <property type="entry name" value="FepE-like"/>
    <property type="match status" value="1"/>
</dbReference>
<comment type="subcellular location">
    <subcellularLocation>
        <location evidence="1">Cell membrane</location>
        <topology evidence="1">Multi-pass membrane protein</topology>
    </subcellularLocation>
</comment>
<dbReference type="EMBL" id="JABXPW010000010">
    <property type="protein sequence ID" value="MBA7721668.1"/>
    <property type="molecule type" value="Genomic_DNA"/>
</dbReference>
<name>A0A8H9XSM9_ECOLX</name>
<dbReference type="InterPro" id="IPR003856">
    <property type="entry name" value="LPS_length_determ_N"/>
</dbReference>
<evidence type="ECO:0000313" key="9">
    <source>
        <dbReference type="Proteomes" id="UP000622722"/>
    </source>
</evidence>
<keyword evidence="5 6" id="KW-0472">Membrane</keyword>
<evidence type="ECO:0000313" key="8">
    <source>
        <dbReference type="EMBL" id="MBA7721668.1"/>
    </source>
</evidence>
<proteinExistence type="predicted"/>
<keyword evidence="4 6" id="KW-1133">Transmembrane helix</keyword>
<evidence type="ECO:0000256" key="6">
    <source>
        <dbReference type="SAM" id="Phobius"/>
    </source>
</evidence>
<protein>
    <recommendedName>
        <fullName evidence="7">Polysaccharide chain length determinant N-terminal domain-containing protein</fullName>
    </recommendedName>
</protein>
<gene>
    <name evidence="8" type="ORF">HV209_24510</name>
</gene>